<keyword evidence="1" id="KW-0472">Membrane</keyword>
<keyword evidence="1" id="KW-1133">Transmembrane helix</keyword>
<dbReference type="Pfam" id="PF13398">
    <property type="entry name" value="Peptidase_M50B"/>
    <property type="match status" value="1"/>
</dbReference>
<evidence type="ECO:0000256" key="1">
    <source>
        <dbReference type="SAM" id="Phobius"/>
    </source>
</evidence>
<feature type="transmembrane region" description="Helical" evidence="1">
    <location>
        <begin position="120"/>
        <end position="136"/>
    </location>
</feature>
<keyword evidence="1" id="KW-0812">Transmembrane</keyword>
<reference evidence="2 3" key="1">
    <citation type="submission" date="2018-11" db="EMBL/GenBank/DDBJ databases">
        <title>Genomic Encyclopedia of Type Strains, Phase IV (KMG-IV): sequencing the most valuable type-strain genomes for metagenomic binning, comparative biology and taxonomic classification.</title>
        <authorList>
            <person name="Goeker M."/>
        </authorList>
    </citation>
    <scope>NUCLEOTIDE SEQUENCE [LARGE SCALE GENOMIC DNA]</scope>
    <source>
        <strain evidence="2 3">DSM 21945</strain>
    </source>
</reference>
<feature type="transmembrane region" description="Helical" evidence="1">
    <location>
        <begin position="176"/>
        <end position="200"/>
    </location>
</feature>
<dbReference type="Proteomes" id="UP000268033">
    <property type="component" value="Unassembled WGS sequence"/>
</dbReference>
<organism evidence="2 3">
    <name type="scientific">Gallaecimonas pentaromativorans</name>
    <dbReference type="NCBI Taxonomy" id="584787"/>
    <lineage>
        <taxon>Bacteria</taxon>
        <taxon>Pseudomonadati</taxon>
        <taxon>Pseudomonadota</taxon>
        <taxon>Gammaproteobacteria</taxon>
        <taxon>Enterobacterales</taxon>
        <taxon>Gallaecimonadaceae</taxon>
        <taxon>Gallaecimonas</taxon>
    </lineage>
</organism>
<feature type="transmembrane region" description="Helical" evidence="1">
    <location>
        <begin position="66"/>
        <end position="85"/>
    </location>
</feature>
<sequence length="203" mass="21817">MKRLLLALLAAVLLQFIPILNLPFLWFTAFFHELGHALVTLATGGSVRQLVLAANGAGHTLSGGGWPVLIGLSGYPAASLAGVLLWQGATVGQAWRWLSPLLLVTILSVLVFWVRDLLSGFLLAAFVAGFASLWRLGAKGRWVWALLAATLLVNALLSPLQLLLGTGGDGHLLYQLTAIPATIFVIFWVFIGLSTVVWVVTRR</sequence>
<evidence type="ECO:0000313" key="2">
    <source>
        <dbReference type="EMBL" id="ROQ30114.1"/>
    </source>
</evidence>
<protein>
    <submittedName>
        <fullName evidence="2">Peptidase M50B-like protein</fullName>
    </submittedName>
</protein>
<dbReference type="EMBL" id="RJUL01000002">
    <property type="protein sequence ID" value="ROQ30114.1"/>
    <property type="molecule type" value="Genomic_DNA"/>
</dbReference>
<proteinExistence type="predicted"/>
<dbReference type="AlphaFoldDB" id="A0A3N1PDS6"/>
<comment type="caution">
    <text evidence="2">The sequence shown here is derived from an EMBL/GenBank/DDBJ whole genome shotgun (WGS) entry which is preliminary data.</text>
</comment>
<gene>
    <name evidence="2" type="ORF">EDC28_102507</name>
</gene>
<name>A0A3N1PDS6_9GAMM</name>
<feature type="transmembrane region" description="Helical" evidence="1">
    <location>
        <begin position="97"/>
        <end position="114"/>
    </location>
</feature>
<dbReference type="InterPro" id="IPR049500">
    <property type="entry name" value="Peptidase_M50B-like"/>
</dbReference>
<dbReference type="STRING" id="584787.GCA_001247655_00475"/>
<keyword evidence="3" id="KW-1185">Reference proteome</keyword>
<accession>A0A3N1PDS6</accession>
<dbReference type="RefSeq" id="WP_170164034.1">
    <property type="nucleotide sequence ID" value="NZ_RJUL01000002.1"/>
</dbReference>
<evidence type="ECO:0000313" key="3">
    <source>
        <dbReference type="Proteomes" id="UP000268033"/>
    </source>
</evidence>
<feature type="transmembrane region" description="Helical" evidence="1">
    <location>
        <begin position="143"/>
        <end position="164"/>
    </location>
</feature>